<dbReference type="OrthoDB" id="5871419at2759"/>
<dbReference type="InterPro" id="IPR056604">
    <property type="entry name" value="GBF1-like_TPR"/>
</dbReference>
<evidence type="ECO:0000313" key="3">
    <source>
        <dbReference type="EMBL" id="VDN24225.1"/>
    </source>
</evidence>
<proteinExistence type="predicted"/>
<feature type="compositionally biased region" description="Polar residues" evidence="1">
    <location>
        <begin position="101"/>
        <end position="110"/>
    </location>
</feature>
<dbReference type="Proteomes" id="UP000271098">
    <property type="component" value="Unassembled WGS sequence"/>
</dbReference>
<dbReference type="WBParaSite" id="GPUH_0001449301-mRNA-1">
    <property type="protein sequence ID" value="GPUH_0001449301-mRNA-1"/>
    <property type="gene ID" value="GPUH_0001449301"/>
</dbReference>
<protein>
    <submittedName>
        <fullName evidence="5">TIMELESS domain-containing protein</fullName>
    </submittedName>
</protein>
<organism evidence="5">
    <name type="scientific">Gongylonema pulchrum</name>
    <dbReference type="NCBI Taxonomy" id="637853"/>
    <lineage>
        <taxon>Eukaryota</taxon>
        <taxon>Metazoa</taxon>
        <taxon>Ecdysozoa</taxon>
        <taxon>Nematoda</taxon>
        <taxon>Chromadorea</taxon>
        <taxon>Rhabditida</taxon>
        <taxon>Spirurina</taxon>
        <taxon>Spiruromorpha</taxon>
        <taxon>Spiruroidea</taxon>
        <taxon>Gongylonematidae</taxon>
        <taxon>Gongylonema</taxon>
    </lineage>
</organism>
<keyword evidence="4" id="KW-1185">Reference proteome</keyword>
<dbReference type="EMBL" id="UYRT01081305">
    <property type="protein sequence ID" value="VDN24225.1"/>
    <property type="molecule type" value="Genomic_DNA"/>
</dbReference>
<feature type="domain" description="GBF1-like tetratricopeptide repeats" evidence="2">
    <location>
        <begin position="192"/>
        <end position="262"/>
    </location>
</feature>
<feature type="compositionally biased region" description="Polar residues" evidence="1">
    <location>
        <begin position="117"/>
        <end position="126"/>
    </location>
</feature>
<accession>A0A183E0I3</accession>
<feature type="compositionally biased region" description="Polar residues" evidence="1">
    <location>
        <begin position="134"/>
        <end position="143"/>
    </location>
</feature>
<dbReference type="AlphaFoldDB" id="A0A183E0I3"/>
<sequence>MPRLVVQGSFCNFLPPFRHDPLAFLKVGETLAFLVRDAAHITPDNFDSCVECLRSYTEASLDGGRYAAGPLSGDAQSQLRSVKKEEKSRRTSKQERESRKQMSLNAQSSAEIDKKTSSQAEPQQLSAKRESRKQMSLNAQSSAEIDEKTSSQAEPQQLSASYLQVAFQMLDLCHTLHVKGAAIYYSWAEGDTERAFLIPEMQVMHGKQWEQCFGEVLFPLLQKLLENLSPMDPIGMEETRVRATQLVSKILLNHLTLYQKFELYKQSKILFKISLVSNI</sequence>
<evidence type="ECO:0000313" key="4">
    <source>
        <dbReference type="Proteomes" id="UP000271098"/>
    </source>
</evidence>
<evidence type="ECO:0000313" key="5">
    <source>
        <dbReference type="WBParaSite" id="GPUH_0001449301-mRNA-1"/>
    </source>
</evidence>
<evidence type="ECO:0000259" key="2">
    <source>
        <dbReference type="Pfam" id="PF23325"/>
    </source>
</evidence>
<gene>
    <name evidence="3" type="ORF">GPUH_LOCUS14474</name>
</gene>
<evidence type="ECO:0000256" key="1">
    <source>
        <dbReference type="SAM" id="MobiDB-lite"/>
    </source>
</evidence>
<reference evidence="5" key="1">
    <citation type="submission" date="2016-06" db="UniProtKB">
        <authorList>
            <consortium name="WormBaseParasite"/>
        </authorList>
    </citation>
    <scope>IDENTIFICATION</scope>
</reference>
<feature type="region of interest" description="Disordered" evidence="1">
    <location>
        <begin position="67"/>
        <end position="153"/>
    </location>
</feature>
<dbReference type="Pfam" id="PF23325">
    <property type="entry name" value="TPR_28"/>
    <property type="match status" value="1"/>
</dbReference>
<reference evidence="3 4" key="2">
    <citation type="submission" date="2018-11" db="EMBL/GenBank/DDBJ databases">
        <authorList>
            <consortium name="Pathogen Informatics"/>
        </authorList>
    </citation>
    <scope>NUCLEOTIDE SEQUENCE [LARGE SCALE GENOMIC DNA]</scope>
</reference>
<name>A0A183E0I3_9BILA</name>
<feature type="compositionally biased region" description="Basic and acidic residues" evidence="1">
    <location>
        <begin position="82"/>
        <end position="100"/>
    </location>
</feature>